<dbReference type="Proteomes" id="UP000198694">
    <property type="component" value="Unassembled WGS sequence"/>
</dbReference>
<keyword evidence="1" id="KW-1133">Transmembrane helix</keyword>
<gene>
    <name evidence="2" type="ORF">SAMN05216243_0415</name>
</gene>
<evidence type="ECO:0000313" key="2">
    <source>
        <dbReference type="EMBL" id="SDJ70559.1"/>
    </source>
</evidence>
<feature type="transmembrane region" description="Helical" evidence="1">
    <location>
        <begin position="9"/>
        <end position="27"/>
    </location>
</feature>
<keyword evidence="3" id="KW-1185">Reference proteome</keyword>
<reference evidence="2 3" key="1">
    <citation type="submission" date="2016-10" db="EMBL/GenBank/DDBJ databases">
        <authorList>
            <person name="de Groot N.N."/>
        </authorList>
    </citation>
    <scope>NUCLEOTIDE SEQUENCE [LARGE SCALE GENOMIC DNA]</scope>
    <source>
        <strain evidence="2 3">CGMCC 1.6502</strain>
    </source>
</reference>
<evidence type="ECO:0000256" key="1">
    <source>
        <dbReference type="SAM" id="Phobius"/>
    </source>
</evidence>
<protein>
    <submittedName>
        <fullName evidence="2">Uncharacterized protein</fullName>
    </submittedName>
</protein>
<dbReference type="AlphaFoldDB" id="A0A1G8VX37"/>
<keyword evidence="1" id="KW-0472">Membrane</keyword>
<sequence>MFQKLTKVDFFYITLFFLTLGFMYYSMVTS</sequence>
<accession>A0A1G8VX37</accession>
<keyword evidence="1" id="KW-0812">Transmembrane</keyword>
<dbReference type="EMBL" id="FNFL01000001">
    <property type="protein sequence ID" value="SDJ70559.1"/>
    <property type="molecule type" value="Genomic_DNA"/>
</dbReference>
<organism evidence="2 3">
    <name type="scientific">Sediminibacillus albus</name>
    <dbReference type="NCBI Taxonomy" id="407036"/>
    <lineage>
        <taxon>Bacteria</taxon>
        <taxon>Bacillati</taxon>
        <taxon>Bacillota</taxon>
        <taxon>Bacilli</taxon>
        <taxon>Bacillales</taxon>
        <taxon>Bacillaceae</taxon>
        <taxon>Sediminibacillus</taxon>
    </lineage>
</organism>
<dbReference type="STRING" id="407036.SAMN05216243_0415"/>
<name>A0A1G8VX37_9BACI</name>
<proteinExistence type="predicted"/>
<evidence type="ECO:0000313" key="3">
    <source>
        <dbReference type="Proteomes" id="UP000198694"/>
    </source>
</evidence>